<evidence type="ECO:0000256" key="1">
    <source>
        <dbReference type="ARBA" id="ARBA00022801"/>
    </source>
</evidence>
<feature type="compositionally biased region" description="Low complexity" evidence="6">
    <location>
        <begin position="443"/>
        <end position="470"/>
    </location>
</feature>
<protein>
    <recommendedName>
        <fullName evidence="5">glucan endo-1,3-alpha-glucosidase</fullName>
        <ecNumber evidence="5">3.2.1.59</ecNumber>
    </recommendedName>
</protein>
<evidence type="ECO:0000313" key="8">
    <source>
        <dbReference type="EMBL" id="CEJ93949.1"/>
    </source>
</evidence>
<keyword evidence="7" id="KW-0732">Signal</keyword>
<comment type="catalytic activity">
    <reaction evidence="3">
        <text>Endohydrolysis of (1-&gt;3)-alpha-D-glucosidic linkages in isolichenin, pseudonigeran and nigeran.</text>
        <dbReference type="EC" id="3.2.1.59"/>
    </reaction>
</comment>
<evidence type="ECO:0000313" key="9">
    <source>
        <dbReference type="Proteomes" id="UP000039046"/>
    </source>
</evidence>
<dbReference type="Pfam" id="PF03659">
    <property type="entry name" value="Glyco_hydro_71"/>
    <property type="match status" value="1"/>
</dbReference>
<dbReference type="HOGENOM" id="CLU_019141_0_1_1"/>
<feature type="compositionally biased region" description="Pro residues" evidence="6">
    <location>
        <begin position="426"/>
        <end position="442"/>
    </location>
</feature>
<proteinExistence type="inferred from homology"/>
<dbReference type="EMBL" id="CDHN01000006">
    <property type="protein sequence ID" value="CEJ93949.1"/>
    <property type="molecule type" value="Genomic_DNA"/>
</dbReference>
<accession>A0A0A1TGI5</accession>
<dbReference type="Proteomes" id="UP000039046">
    <property type="component" value="Unassembled WGS sequence"/>
</dbReference>
<feature type="chain" id="PRO_5001979634" description="glucan endo-1,3-alpha-glucosidase" evidence="7">
    <location>
        <begin position="21"/>
        <end position="565"/>
    </location>
</feature>
<dbReference type="FunFam" id="3.20.20.80:FF:000268">
    <property type="entry name" value="Glucan endo-1,3-alpha-glucosidase agn2"/>
    <property type="match status" value="1"/>
</dbReference>
<keyword evidence="9" id="KW-1185">Reference proteome</keyword>
<evidence type="ECO:0000256" key="7">
    <source>
        <dbReference type="SAM" id="SignalP"/>
    </source>
</evidence>
<sequence>MVSFKLAVSALLASVSTAGAANKAVYAHFMVGIVEHYTVDDWKADIVQAQAIGIDGFALNCAPPRVDSYTPKQLANAYEAAKQLGFHVFVSFDFAYWSNGDTDTIYGILSNYSAHPAQAYYGDGALVSTFVGDSFNWNTIKDRLAPQKLTAVPMLQDPNALSSLTTGIDGALSWYGWPTDGGNSVIKGPMTTIWDDRYLKNKGNKIYMAPVSPWFSTHFNTKNWVFICEEQPTIRWEQMLTMQPELVEIITWNDFGESHYISGPEPNHSDDGSSQWAAGFPHDAWRDLMKPYILAYKSGASTPTVESEKVVYWYRPTPKDTKCTNDNIGLPRGVELLEDVVFASTMLTQPAQLTVTSGSRGPVTIDVPAGIHTFNFTMGVGDQKFSVSRNGQTLFGGTAGLQIKDTCVAYNYNAFVGSFPSSGGTVPPPPPVSTSSAPPPPSSTSSKLSSTTTTLKTTTTPKPSTTTTSMTPPPTSSPGSGDQCNDGTNADGQSGNYIGLCQFSCSHGYCPPGPCKCTSHGAPKPEPPQSGYGGCPLQGEDDSYKGLCMYSCSHGYCPDTACRRC</sequence>
<name>A0A0A1TGI5_9HYPO</name>
<dbReference type="InterPro" id="IPR005197">
    <property type="entry name" value="Glyco_hydro_71"/>
</dbReference>
<reference evidence="8 9" key="1">
    <citation type="journal article" date="2015" name="Genome Announc.">
        <title>Draft Genome Sequence and Gene Annotation of the Entomopathogenic Fungus Verticillium hemipterigenum.</title>
        <authorList>
            <person name="Horn F."/>
            <person name="Habel A."/>
            <person name="Scharf D.H."/>
            <person name="Dworschak J."/>
            <person name="Brakhage A.A."/>
            <person name="Guthke R."/>
            <person name="Hertweck C."/>
            <person name="Linde J."/>
        </authorList>
    </citation>
    <scope>NUCLEOTIDE SEQUENCE [LARGE SCALE GENOMIC DNA]</scope>
</reference>
<comment type="similarity">
    <text evidence="4">Belongs to the glycosyl hydrolase 71 family.</text>
</comment>
<organism evidence="8 9">
    <name type="scientific">[Torrubiella] hemipterigena</name>
    <dbReference type="NCBI Taxonomy" id="1531966"/>
    <lineage>
        <taxon>Eukaryota</taxon>
        <taxon>Fungi</taxon>
        <taxon>Dikarya</taxon>
        <taxon>Ascomycota</taxon>
        <taxon>Pezizomycotina</taxon>
        <taxon>Sordariomycetes</taxon>
        <taxon>Hypocreomycetidae</taxon>
        <taxon>Hypocreales</taxon>
        <taxon>Clavicipitaceae</taxon>
        <taxon>Clavicipitaceae incertae sedis</taxon>
        <taxon>'Torrubiella' clade</taxon>
    </lineage>
</organism>
<evidence type="ECO:0000256" key="2">
    <source>
        <dbReference type="ARBA" id="ARBA00023295"/>
    </source>
</evidence>
<dbReference type="Gene3D" id="3.20.20.80">
    <property type="entry name" value="Glycosidases"/>
    <property type="match status" value="1"/>
</dbReference>
<dbReference type="GO" id="GO:1904541">
    <property type="term" value="P:fungal-type cell wall disassembly involved in conjugation with cellular fusion"/>
    <property type="evidence" value="ECO:0007669"/>
    <property type="project" value="UniProtKB-ARBA"/>
</dbReference>
<dbReference type="EC" id="3.2.1.59" evidence="5"/>
<keyword evidence="1" id="KW-0378">Hydrolase</keyword>
<feature type="signal peptide" evidence="7">
    <location>
        <begin position="1"/>
        <end position="20"/>
    </location>
</feature>
<dbReference type="AlphaFoldDB" id="A0A0A1TGI5"/>
<dbReference type="GO" id="GO:0051118">
    <property type="term" value="F:glucan endo-1,3-alpha-glucosidase activity"/>
    <property type="evidence" value="ECO:0007669"/>
    <property type="project" value="UniProtKB-EC"/>
</dbReference>
<keyword evidence="2" id="KW-0326">Glycosidase</keyword>
<dbReference type="OrthoDB" id="1046782at2759"/>
<gene>
    <name evidence="8" type="ORF">VHEMI09507</name>
</gene>
<evidence type="ECO:0000256" key="4">
    <source>
        <dbReference type="ARBA" id="ARBA00061482"/>
    </source>
</evidence>
<evidence type="ECO:0000256" key="3">
    <source>
        <dbReference type="ARBA" id="ARBA00052604"/>
    </source>
</evidence>
<dbReference type="CDD" id="cd11577">
    <property type="entry name" value="GH71"/>
    <property type="match status" value="1"/>
</dbReference>
<dbReference type="STRING" id="1531966.A0A0A1TGI5"/>
<dbReference type="GO" id="GO:1990819">
    <property type="term" value="C:mating projection actin fusion focus"/>
    <property type="evidence" value="ECO:0007669"/>
    <property type="project" value="UniProtKB-ARBA"/>
</dbReference>
<evidence type="ECO:0000256" key="5">
    <source>
        <dbReference type="ARBA" id="ARBA00066525"/>
    </source>
</evidence>
<evidence type="ECO:0000256" key="6">
    <source>
        <dbReference type="SAM" id="MobiDB-lite"/>
    </source>
</evidence>
<feature type="region of interest" description="Disordered" evidence="6">
    <location>
        <begin position="422"/>
        <end position="489"/>
    </location>
</feature>